<dbReference type="GO" id="GO:0015031">
    <property type="term" value="P:protein transport"/>
    <property type="evidence" value="ECO:0007669"/>
    <property type="project" value="TreeGrafter"/>
</dbReference>
<dbReference type="InterPro" id="IPR018307">
    <property type="entry name" value="ABL9/DENND6_dom"/>
</dbReference>
<protein>
    <recommendedName>
        <fullName evidence="2">AVL9/DENND6 domain-containing protein</fullName>
    </recommendedName>
</protein>
<dbReference type="PANTHER" id="PTHR28544">
    <property type="entry name" value="PROTEIN FAM45A-RELATED"/>
    <property type="match status" value="1"/>
</dbReference>
<evidence type="ECO:0000259" key="2">
    <source>
        <dbReference type="Pfam" id="PF09794"/>
    </source>
</evidence>
<evidence type="ECO:0000313" key="4">
    <source>
        <dbReference type="Proteomes" id="UP001153636"/>
    </source>
</evidence>
<feature type="domain" description="AVL9/DENND6" evidence="2">
    <location>
        <begin position="199"/>
        <end position="267"/>
    </location>
</feature>
<accession>A0A9P0CFP2</accession>
<organism evidence="3 4">
    <name type="scientific">Psylliodes chrysocephalus</name>
    <dbReference type="NCBI Taxonomy" id="3402493"/>
    <lineage>
        <taxon>Eukaryota</taxon>
        <taxon>Metazoa</taxon>
        <taxon>Ecdysozoa</taxon>
        <taxon>Arthropoda</taxon>
        <taxon>Hexapoda</taxon>
        <taxon>Insecta</taxon>
        <taxon>Pterygota</taxon>
        <taxon>Neoptera</taxon>
        <taxon>Endopterygota</taxon>
        <taxon>Coleoptera</taxon>
        <taxon>Polyphaga</taxon>
        <taxon>Cucujiformia</taxon>
        <taxon>Chrysomeloidea</taxon>
        <taxon>Chrysomelidae</taxon>
        <taxon>Galerucinae</taxon>
        <taxon>Alticini</taxon>
        <taxon>Psylliodes</taxon>
    </lineage>
</organism>
<dbReference type="EMBL" id="OV651823">
    <property type="protein sequence ID" value="CAH1101354.1"/>
    <property type="molecule type" value="Genomic_DNA"/>
</dbReference>
<dbReference type="GO" id="GO:2000641">
    <property type="term" value="P:regulation of early endosome to late endosome transport"/>
    <property type="evidence" value="ECO:0007669"/>
    <property type="project" value="TreeGrafter"/>
</dbReference>
<evidence type="ECO:0000256" key="1">
    <source>
        <dbReference type="ARBA" id="ARBA00022658"/>
    </source>
</evidence>
<keyword evidence="4" id="KW-1185">Reference proteome</keyword>
<dbReference type="Pfam" id="PF09794">
    <property type="entry name" value="Avl9"/>
    <property type="match status" value="1"/>
</dbReference>
<sequence>MSFKPTSFHLLERGNNSNLITWTYPTLPEESKILIQQTCFSEGLEAADLFYYKRCQKSWIYIKQFAENNKIGAFIITSLCYKPDLYKVICDLFVRKYLDGSTGVDLVKLYLKIYISNGICLKENSPETLLKLGDFPSKTGLKGLIKNLGIEIILLYNALLIKKQILVYHPKVEELQQALHSITKLVSHRKPDDILQPLVQNITELKKTSTFYLIGTTNSTLLKQQNSFHLLVNLHSLVIDVSSKSKESFQMSSLHKDIAHLMMHLAESESSESEVIEAILKKTMDLFKYLKTFVNTEEGGKKIIVKEVESKIKNKNLQTFLINLAIAKNIMVVI</sequence>
<evidence type="ECO:0000313" key="3">
    <source>
        <dbReference type="EMBL" id="CAH1101354.1"/>
    </source>
</evidence>
<dbReference type="Gene3D" id="3.40.50.11500">
    <property type="match status" value="1"/>
</dbReference>
<gene>
    <name evidence="3" type="ORF">PSYICH_LOCUS2476</name>
</gene>
<reference evidence="3" key="1">
    <citation type="submission" date="2022-01" db="EMBL/GenBank/DDBJ databases">
        <authorList>
            <person name="King R."/>
        </authorList>
    </citation>
    <scope>NUCLEOTIDE SEQUENCE</scope>
</reference>
<dbReference type="InterPro" id="IPR042431">
    <property type="entry name" value="FAM45"/>
</dbReference>
<dbReference type="OrthoDB" id="66409at2759"/>
<proteinExistence type="predicted"/>
<dbReference type="PANTHER" id="PTHR28544:SF1">
    <property type="entry name" value="DENN DOMAIN-CONTAINING PROTEIN 10-RELATED"/>
    <property type="match status" value="1"/>
</dbReference>
<dbReference type="AlphaFoldDB" id="A0A9P0CFP2"/>
<dbReference type="Proteomes" id="UP001153636">
    <property type="component" value="Chromosome 11"/>
</dbReference>
<dbReference type="GO" id="GO:0005770">
    <property type="term" value="C:late endosome"/>
    <property type="evidence" value="ECO:0007669"/>
    <property type="project" value="TreeGrafter"/>
</dbReference>
<keyword evidence="1" id="KW-0344">Guanine-nucleotide releasing factor</keyword>
<dbReference type="GO" id="GO:0005085">
    <property type="term" value="F:guanyl-nucleotide exchange factor activity"/>
    <property type="evidence" value="ECO:0007669"/>
    <property type="project" value="UniProtKB-KW"/>
</dbReference>
<dbReference type="GO" id="GO:0031267">
    <property type="term" value="F:small GTPase binding"/>
    <property type="evidence" value="ECO:0007669"/>
    <property type="project" value="TreeGrafter"/>
</dbReference>
<name>A0A9P0CFP2_9CUCU</name>
<dbReference type="InterPro" id="IPR043153">
    <property type="entry name" value="DENN_C"/>
</dbReference>